<organism evidence="1 2">
    <name type="scientific">Trichonephila clavata</name>
    <name type="common">Joro spider</name>
    <name type="synonym">Nephila clavata</name>
    <dbReference type="NCBI Taxonomy" id="2740835"/>
    <lineage>
        <taxon>Eukaryota</taxon>
        <taxon>Metazoa</taxon>
        <taxon>Ecdysozoa</taxon>
        <taxon>Arthropoda</taxon>
        <taxon>Chelicerata</taxon>
        <taxon>Arachnida</taxon>
        <taxon>Araneae</taxon>
        <taxon>Araneomorphae</taxon>
        <taxon>Entelegynae</taxon>
        <taxon>Araneoidea</taxon>
        <taxon>Nephilidae</taxon>
        <taxon>Trichonephila</taxon>
    </lineage>
</organism>
<keyword evidence="2" id="KW-1185">Reference proteome</keyword>
<gene>
    <name evidence="1" type="ORF">TNCT_420081</name>
</gene>
<evidence type="ECO:0000313" key="1">
    <source>
        <dbReference type="EMBL" id="GFR11795.1"/>
    </source>
</evidence>
<dbReference type="EMBL" id="BMAO01026706">
    <property type="protein sequence ID" value="GFR11795.1"/>
    <property type="molecule type" value="Genomic_DNA"/>
</dbReference>
<accession>A0A8X6GYQ8</accession>
<proteinExistence type="predicted"/>
<evidence type="ECO:0000313" key="2">
    <source>
        <dbReference type="Proteomes" id="UP000887116"/>
    </source>
</evidence>
<sequence length="106" mass="11920">MVRLKFSLESWKIITGNPRQLGSGLTATETKSGWAVIGRVNDQTSGLLVTSMLANSVSISELRALDSLCITDPSEKKTAKQLFLLRIAILHHLQSVLWMWNIQRIW</sequence>
<dbReference type="AlphaFoldDB" id="A0A8X6GYQ8"/>
<reference evidence="1" key="1">
    <citation type="submission" date="2020-07" db="EMBL/GenBank/DDBJ databases">
        <title>Multicomponent nature underlies the extraordinary mechanical properties of spider dragline silk.</title>
        <authorList>
            <person name="Kono N."/>
            <person name="Nakamura H."/>
            <person name="Mori M."/>
            <person name="Yoshida Y."/>
            <person name="Ohtoshi R."/>
            <person name="Malay A.D."/>
            <person name="Moran D.A.P."/>
            <person name="Tomita M."/>
            <person name="Numata K."/>
            <person name="Arakawa K."/>
        </authorList>
    </citation>
    <scope>NUCLEOTIDE SEQUENCE</scope>
</reference>
<protein>
    <submittedName>
        <fullName evidence="1">Uncharacterized protein</fullName>
    </submittedName>
</protein>
<name>A0A8X6GYQ8_TRICU</name>
<comment type="caution">
    <text evidence="1">The sequence shown here is derived from an EMBL/GenBank/DDBJ whole genome shotgun (WGS) entry which is preliminary data.</text>
</comment>
<dbReference type="Proteomes" id="UP000887116">
    <property type="component" value="Unassembled WGS sequence"/>
</dbReference>